<dbReference type="Proteomes" id="UP000410492">
    <property type="component" value="Unassembled WGS sequence"/>
</dbReference>
<accession>A0A653CLB7</accession>
<dbReference type="OrthoDB" id="10495996at2759"/>
<name>A0A653CLB7_CALMS</name>
<feature type="non-terminal residue" evidence="2">
    <location>
        <position position="1"/>
    </location>
</feature>
<proteinExistence type="predicted"/>
<evidence type="ECO:0000313" key="2">
    <source>
        <dbReference type="EMBL" id="VEN47930.1"/>
    </source>
</evidence>
<feature type="region of interest" description="Disordered" evidence="1">
    <location>
        <begin position="1"/>
        <end position="20"/>
    </location>
</feature>
<keyword evidence="3" id="KW-1185">Reference proteome</keyword>
<sequence>SARAPSTRPSVSGCATSSEDPAFVGRQRDQCLFIVSSSACHLAFEAFVWDCLSRLTSEWRREDE</sequence>
<gene>
    <name evidence="2" type="ORF">CALMAC_LOCUS9571</name>
</gene>
<evidence type="ECO:0000313" key="3">
    <source>
        <dbReference type="Proteomes" id="UP000410492"/>
    </source>
</evidence>
<dbReference type="AlphaFoldDB" id="A0A653CLB7"/>
<organism evidence="2 3">
    <name type="scientific">Callosobruchus maculatus</name>
    <name type="common">Southern cowpea weevil</name>
    <name type="synonym">Pulse bruchid</name>
    <dbReference type="NCBI Taxonomy" id="64391"/>
    <lineage>
        <taxon>Eukaryota</taxon>
        <taxon>Metazoa</taxon>
        <taxon>Ecdysozoa</taxon>
        <taxon>Arthropoda</taxon>
        <taxon>Hexapoda</taxon>
        <taxon>Insecta</taxon>
        <taxon>Pterygota</taxon>
        <taxon>Neoptera</taxon>
        <taxon>Endopterygota</taxon>
        <taxon>Coleoptera</taxon>
        <taxon>Polyphaga</taxon>
        <taxon>Cucujiformia</taxon>
        <taxon>Chrysomeloidea</taxon>
        <taxon>Chrysomelidae</taxon>
        <taxon>Bruchinae</taxon>
        <taxon>Bruchini</taxon>
        <taxon>Callosobruchus</taxon>
    </lineage>
</organism>
<feature type="compositionally biased region" description="Polar residues" evidence="1">
    <location>
        <begin position="7"/>
        <end position="19"/>
    </location>
</feature>
<dbReference type="EMBL" id="CAACVG010007996">
    <property type="protein sequence ID" value="VEN47930.1"/>
    <property type="molecule type" value="Genomic_DNA"/>
</dbReference>
<reference evidence="2 3" key="1">
    <citation type="submission" date="2019-01" db="EMBL/GenBank/DDBJ databases">
        <authorList>
            <person name="Sayadi A."/>
        </authorList>
    </citation>
    <scope>NUCLEOTIDE SEQUENCE [LARGE SCALE GENOMIC DNA]</scope>
</reference>
<evidence type="ECO:0000256" key="1">
    <source>
        <dbReference type="SAM" id="MobiDB-lite"/>
    </source>
</evidence>
<protein>
    <submittedName>
        <fullName evidence="2">Uncharacterized protein</fullName>
    </submittedName>
</protein>